<name>E9GPM1_DAPPU</name>
<proteinExistence type="predicted"/>
<reference evidence="1 2" key="1">
    <citation type="journal article" date="2011" name="Science">
        <title>The ecoresponsive genome of Daphnia pulex.</title>
        <authorList>
            <person name="Colbourne J.K."/>
            <person name="Pfrender M.E."/>
            <person name="Gilbert D."/>
            <person name="Thomas W.K."/>
            <person name="Tucker A."/>
            <person name="Oakley T.H."/>
            <person name="Tokishita S."/>
            <person name="Aerts A."/>
            <person name="Arnold G.J."/>
            <person name="Basu M.K."/>
            <person name="Bauer D.J."/>
            <person name="Caceres C.E."/>
            <person name="Carmel L."/>
            <person name="Casola C."/>
            <person name="Choi J.H."/>
            <person name="Detter J.C."/>
            <person name="Dong Q."/>
            <person name="Dusheyko S."/>
            <person name="Eads B.D."/>
            <person name="Frohlich T."/>
            <person name="Geiler-Samerotte K.A."/>
            <person name="Gerlach D."/>
            <person name="Hatcher P."/>
            <person name="Jogdeo S."/>
            <person name="Krijgsveld J."/>
            <person name="Kriventseva E.V."/>
            <person name="Kultz D."/>
            <person name="Laforsch C."/>
            <person name="Lindquist E."/>
            <person name="Lopez J."/>
            <person name="Manak J.R."/>
            <person name="Muller J."/>
            <person name="Pangilinan J."/>
            <person name="Patwardhan R.P."/>
            <person name="Pitluck S."/>
            <person name="Pritham E.J."/>
            <person name="Rechtsteiner A."/>
            <person name="Rho M."/>
            <person name="Rogozin I.B."/>
            <person name="Sakarya O."/>
            <person name="Salamov A."/>
            <person name="Schaack S."/>
            <person name="Shapiro H."/>
            <person name="Shiga Y."/>
            <person name="Skalitzky C."/>
            <person name="Smith Z."/>
            <person name="Souvorov A."/>
            <person name="Sung W."/>
            <person name="Tang Z."/>
            <person name="Tsuchiya D."/>
            <person name="Tu H."/>
            <person name="Vos H."/>
            <person name="Wang M."/>
            <person name="Wolf Y.I."/>
            <person name="Yamagata H."/>
            <person name="Yamada T."/>
            <person name="Ye Y."/>
            <person name="Shaw J.R."/>
            <person name="Andrews J."/>
            <person name="Crease T.J."/>
            <person name="Tang H."/>
            <person name="Lucas S.M."/>
            <person name="Robertson H.M."/>
            <person name="Bork P."/>
            <person name="Koonin E.V."/>
            <person name="Zdobnov E.M."/>
            <person name="Grigoriev I.V."/>
            <person name="Lynch M."/>
            <person name="Boore J.L."/>
        </authorList>
    </citation>
    <scope>NUCLEOTIDE SEQUENCE [LARGE SCALE GENOMIC DNA]</scope>
</reference>
<dbReference type="EMBL" id="GL732557">
    <property type="protein sequence ID" value="EFX78562.1"/>
    <property type="molecule type" value="Genomic_DNA"/>
</dbReference>
<sequence>MVNRMITIEPKNEEELWDWVFQCWNEMGEARSYSEHSIDSMPDCLALVLHLDAEKIPSVFDYLRTSAPPELGRLLNYMERNWNRGRFWTPAHWSRYNLLLRTDNDCEGLHNDWNKKQYKKPTILVQKLSSHLCLPCLHHIFPFVSFTTNNNKYGIDAHAAAAAAHAARHNSDPNQRDYGRQKRLQPAFARVNSPTHWYPRRGPLPIKVGAVCGPTPKHLVSTQQLVSLEEMGL</sequence>
<dbReference type="InParanoid" id="E9GPM1"/>
<dbReference type="Proteomes" id="UP000000305">
    <property type="component" value="Unassembled WGS sequence"/>
</dbReference>
<gene>
    <name evidence="1" type="ORF">DAPPUDRAFT_105139</name>
</gene>
<keyword evidence="2" id="KW-1185">Reference proteome</keyword>
<accession>E9GPM1</accession>
<organism evidence="1 2">
    <name type="scientific">Daphnia pulex</name>
    <name type="common">Water flea</name>
    <dbReference type="NCBI Taxonomy" id="6669"/>
    <lineage>
        <taxon>Eukaryota</taxon>
        <taxon>Metazoa</taxon>
        <taxon>Ecdysozoa</taxon>
        <taxon>Arthropoda</taxon>
        <taxon>Crustacea</taxon>
        <taxon>Branchiopoda</taxon>
        <taxon>Diplostraca</taxon>
        <taxon>Cladocera</taxon>
        <taxon>Anomopoda</taxon>
        <taxon>Daphniidae</taxon>
        <taxon>Daphnia</taxon>
    </lineage>
</organism>
<dbReference type="KEGG" id="dpx:DAPPUDRAFT_105139"/>
<protein>
    <submittedName>
        <fullName evidence="1">Uncharacterized protein</fullName>
    </submittedName>
</protein>
<evidence type="ECO:0000313" key="2">
    <source>
        <dbReference type="Proteomes" id="UP000000305"/>
    </source>
</evidence>
<dbReference type="AlphaFoldDB" id="E9GPM1"/>
<dbReference type="HOGENOM" id="CLU_1190915_0_0_1"/>
<evidence type="ECO:0000313" key="1">
    <source>
        <dbReference type="EMBL" id="EFX78562.1"/>
    </source>
</evidence>